<dbReference type="RefSeq" id="WP_156503522.1">
    <property type="nucleotide sequence ID" value="NZ_LXSL01000020.1"/>
</dbReference>
<dbReference type="InterPro" id="IPR037883">
    <property type="entry name" value="Knr4/Smi1-like_sf"/>
</dbReference>
<reference evidence="2" key="1">
    <citation type="submission" date="2016-05" db="EMBL/GenBank/DDBJ databases">
        <title>Draft genome of Corynebacterium afermentans subsp. afermentans LCDC 88199T.</title>
        <authorList>
            <person name="Bernier A.-M."/>
            <person name="Bernard K."/>
        </authorList>
    </citation>
    <scope>NUCLEOTIDE SEQUENCE [LARGE SCALE GENOMIC DNA]</scope>
    <source>
        <strain evidence="2">NML02-A-017</strain>
    </source>
</reference>
<sequence length="191" mass="22184">MKTIFQVASIMRRTEQGMEINLLVLKPSKIFGDPNELANFRFANGKGFPASYQRFARHYGWGRALGNYLVHIPANPQYCDSWQQAREAVKATYLYDLEEYEGFFSKQHLRLMARMECFAKSESGTYLFWDIESRPSQNEFDIYAFDFREEPFFIGCSLDEVWFKLTRESDATAALRAAPRQAVFEGFDSIG</sequence>
<dbReference type="OrthoDB" id="8610791at2"/>
<comment type="caution">
    <text evidence="1">The sequence shown here is derived from an EMBL/GenBank/DDBJ whole genome shotgun (WGS) entry which is preliminary data.</text>
</comment>
<name>A0A1A9RWR7_9NEIS</name>
<organism evidence="1 2">
    <name type="scientific">Eikenella longinqua</name>
    <dbReference type="NCBI Taxonomy" id="1795827"/>
    <lineage>
        <taxon>Bacteria</taxon>
        <taxon>Pseudomonadati</taxon>
        <taxon>Pseudomonadota</taxon>
        <taxon>Betaproteobacteria</taxon>
        <taxon>Neisseriales</taxon>
        <taxon>Neisseriaceae</taxon>
        <taxon>Eikenella</taxon>
    </lineage>
</organism>
<evidence type="ECO:0000313" key="1">
    <source>
        <dbReference type="EMBL" id="OAM27851.1"/>
    </source>
</evidence>
<evidence type="ECO:0000313" key="2">
    <source>
        <dbReference type="Proteomes" id="UP000077885"/>
    </source>
</evidence>
<proteinExistence type="predicted"/>
<dbReference type="Proteomes" id="UP000077885">
    <property type="component" value="Unassembled WGS sequence"/>
</dbReference>
<protein>
    <recommendedName>
        <fullName evidence="3">SMI1/KNR4 family protein</fullName>
    </recommendedName>
</protein>
<dbReference type="EMBL" id="LXSL01000020">
    <property type="protein sequence ID" value="OAM27851.1"/>
    <property type="molecule type" value="Genomic_DNA"/>
</dbReference>
<dbReference type="SUPFAM" id="SSF160631">
    <property type="entry name" value="SMI1/KNR4-like"/>
    <property type="match status" value="1"/>
</dbReference>
<evidence type="ECO:0008006" key="3">
    <source>
        <dbReference type="Google" id="ProtNLM"/>
    </source>
</evidence>
<dbReference type="STRING" id="1795827.A7P95_05955"/>
<dbReference type="AlphaFoldDB" id="A0A1A9RWR7"/>
<keyword evidence="2" id="KW-1185">Reference proteome</keyword>
<gene>
    <name evidence="1" type="ORF">A7P95_05955</name>
</gene>
<accession>A0A1A9RWR7</accession>